<dbReference type="InterPro" id="IPR036388">
    <property type="entry name" value="WH-like_DNA-bd_sf"/>
</dbReference>
<dbReference type="InterPro" id="IPR007630">
    <property type="entry name" value="RNA_pol_sigma70_r4"/>
</dbReference>
<comment type="caution">
    <text evidence="9">The sequence shown here is derived from an EMBL/GenBank/DDBJ whole genome shotgun (WGS) entry which is preliminary data.</text>
</comment>
<evidence type="ECO:0000256" key="3">
    <source>
        <dbReference type="ARBA" id="ARBA00023082"/>
    </source>
</evidence>
<evidence type="ECO:0000256" key="2">
    <source>
        <dbReference type="ARBA" id="ARBA00023015"/>
    </source>
</evidence>
<dbReference type="Gene3D" id="1.10.10.10">
    <property type="entry name" value="Winged helix-like DNA-binding domain superfamily/Winged helix DNA-binding domain"/>
    <property type="match status" value="1"/>
</dbReference>
<evidence type="ECO:0000259" key="7">
    <source>
        <dbReference type="Pfam" id="PF04542"/>
    </source>
</evidence>
<dbReference type="Pfam" id="PF04545">
    <property type="entry name" value="Sigma70_r4"/>
    <property type="match status" value="1"/>
</dbReference>
<protein>
    <recommendedName>
        <fullName evidence="6">RNA polymerase sigma factor</fullName>
    </recommendedName>
</protein>
<dbReference type="Proteomes" id="UP000642070">
    <property type="component" value="Unassembled WGS sequence"/>
</dbReference>
<dbReference type="Pfam" id="PF04542">
    <property type="entry name" value="Sigma70_r2"/>
    <property type="match status" value="1"/>
</dbReference>
<dbReference type="InterPro" id="IPR013325">
    <property type="entry name" value="RNA_pol_sigma_r2"/>
</dbReference>
<evidence type="ECO:0000259" key="8">
    <source>
        <dbReference type="Pfam" id="PF04545"/>
    </source>
</evidence>
<dbReference type="InterPro" id="IPR014284">
    <property type="entry name" value="RNA_pol_sigma-70_dom"/>
</dbReference>
<gene>
    <name evidence="9" type="ORF">GCM10007977_094930</name>
</gene>
<dbReference type="EMBL" id="BMPI01000078">
    <property type="protein sequence ID" value="GGM78430.1"/>
    <property type="molecule type" value="Genomic_DNA"/>
</dbReference>
<dbReference type="PANTHER" id="PTHR43133:SF52">
    <property type="entry name" value="ECF RNA POLYMERASE SIGMA FACTOR SIGL"/>
    <property type="match status" value="1"/>
</dbReference>
<evidence type="ECO:0000256" key="4">
    <source>
        <dbReference type="ARBA" id="ARBA00023125"/>
    </source>
</evidence>
<dbReference type="InterPro" id="IPR013324">
    <property type="entry name" value="RNA_pol_sigma_r3/r4-like"/>
</dbReference>
<evidence type="ECO:0000256" key="1">
    <source>
        <dbReference type="ARBA" id="ARBA00010641"/>
    </source>
</evidence>
<keyword evidence="5 6" id="KW-0804">Transcription</keyword>
<dbReference type="AlphaFoldDB" id="A0A917UBX8"/>
<feature type="domain" description="RNA polymerase sigma-70 region 2" evidence="7">
    <location>
        <begin position="4"/>
        <end position="72"/>
    </location>
</feature>
<evidence type="ECO:0000256" key="6">
    <source>
        <dbReference type="RuleBase" id="RU000716"/>
    </source>
</evidence>
<dbReference type="PANTHER" id="PTHR43133">
    <property type="entry name" value="RNA POLYMERASE ECF-TYPE SIGMA FACTO"/>
    <property type="match status" value="1"/>
</dbReference>
<feature type="domain" description="RNA polymerase sigma-70 region 4" evidence="8">
    <location>
        <begin position="104"/>
        <end position="152"/>
    </location>
</feature>
<dbReference type="NCBIfam" id="TIGR02937">
    <property type="entry name" value="sigma70-ECF"/>
    <property type="match status" value="1"/>
</dbReference>
<dbReference type="GO" id="GO:0006352">
    <property type="term" value="P:DNA-templated transcription initiation"/>
    <property type="evidence" value="ECO:0007669"/>
    <property type="project" value="InterPro"/>
</dbReference>
<dbReference type="SUPFAM" id="SSF88659">
    <property type="entry name" value="Sigma3 and sigma4 domains of RNA polymerase sigma factors"/>
    <property type="match status" value="1"/>
</dbReference>
<evidence type="ECO:0000313" key="10">
    <source>
        <dbReference type="Proteomes" id="UP000642070"/>
    </source>
</evidence>
<dbReference type="GO" id="GO:0003677">
    <property type="term" value="F:DNA binding"/>
    <property type="evidence" value="ECO:0007669"/>
    <property type="project" value="UniProtKB-KW"/>
</dbReference>
<dbReference type="Gene3D" id="1.10.1740.10">
    <property type="match status" value="1"/>
</dbReference>
<dbReference type="InterPro" id="IPR007627">
    <property type="entry name" value="RNA_pol_sigma70_r2"/>
</dbReference>
<accession>A0A917UBX8</accession>
<evidence type="ECO:0000313" key="9">
    <source>
        <dbReference type="EMBL" id="GGM78430.1"/>
    </source>
</evidence>
<dbReference type="GO" id="GO:0016987">
    <property type="term" value="F:sigma factor activity"/>
    <property type="evidence" value="ECO:0007669"/>
    <property type="project" value="UniProtKB-KW"/>
</dbReference>
<proteinExistence type="inferred from homology"/>
<dbReference type="PROSITE" id="PS01063">
    <property type="entry name" value="SIGMA70_ECF"/>
    <property type="match status" value="1"/>
</dbReference>
<reference evidence="9" key="2">
    <citation type="submission" date="2020-09" db="EMBL/GenBank/DDBJ databases">
        <authorList>
            <person name="Sun Q."/>
            <person name="Ohkuma M."/>
        </authorList>
    </citation>
    <scope>NUCLEOTIDE SEQUENCE</scope>
    <source>
        <strain evidence="9">JCM 19831</strain>
    </source>
</reference>
<dbReference type="SUPFAM" id="SSF88946">
    <property type="entry name" value="Sigma2 domain of RNA polymerase sigma factors"/>
    <property type="match status" value="1"/>
</dbReference>
<name>A0A917UBX8_9ACTN</name>
<sequence length="163" mass="18053">MDRLYAEHRAMLTAYAIRLLHGDRGKAEDIVQETLLRAWQNSSRLTTSGMSERSWLRRVAHNLIIDGFRAAQARPPEAPVARMTHPAVADVSDTVLTSVAVGNAMRQLAPEHRTVLSHLYYLEQSVAEAAQSLDIPPGTVKSRAFYGLRKLRGILELVPDGVA</sequence>
<keyword evidence="3 6" id="KW-0731">Sigma factor</keyword>
<evidence type="ECO:0000256" key="5">
    <source>
        <dbReference type="ARBA" id="ARBA00023163"/>
    </source>
</evidence>
<keyword evidence="2 6" id="KW-0805">Transcription regulation</keyword>
<keyword evidence="4 6" id="KW-0238">DNA-binding</keyword>
<reference evidence="9" key="1">
    <citation type="journal article" date="2014" name="Int. J. Syst. Evol. Microbiol.">
        <title>Complete genome sequence of Corynebacterium casei LMG S-19264T (=DSM 44701T), isolated from a smear-ripened cheese.</title>
        <authorList>
            <consortium name="US DOE Joint Genome Institute (JGI-PGF)"/>
            <person name="Walter F."/>
            <person name="Albersmeier A."/>
            <person name="Kalinowski J."/>
            <person name="Ruckert C."/>
        </authorList>
    </citation>
    <scope>NUCLEOTIDE SEQUENCE</scope>
    <source>
        <strain evidence="9">JCM 19831</strain>
    </source>
</reference>
<dbReference type="InterPro" id="IPR000838">
    <property type="entry name" value="RNA_pol_sigma70_ECF_CS"/>
</dbReference>
<organism evidence="9 10">
    <name type="scientific">Dactylosporangium sucinum</name>
    <dbReference type="NCBI Taxonomy" id="1424081"/>
    <lineage>
        <taxon>Bacteria</taxon>
        <taxon>Bacillati</taxon>
        <taxon>Actinomycetota</taxon>
        <taxon>Actinomycetes</taxon>
        <taxon>Micromonosporales</taxon>
        <taxon>Micromonosporaceae</taxon>
        <taxon>Dactylosporangium</taxon>
    </lineage>
</organism>
<keyword evidence="10" id="KW-1185">Reference proteome</keyword>
<dbReference type="CDD" id="cd06171">
    <property type="entry name" value="Sigma70_r4"/>
    <property type="match status" value="1"/>
</dbReference>
<dbReference type="InterPro" id="IPR039425">
    <property type="entry name" value="RNA_pol_sigma-70-like"/>
</dbReference>
<comment type="similarity">
    <text evidence="1 6">Belongs to the sigma-70 factor family. ECF subfamily.</text>
</comment>